<accession>A0ABD3R0L9</accession>
<dbReference type="Gene3D" id="2.60.120.260">
    <property type="entry name" value="Galactose-binding domain-like"/>
    <property type="match status" value="1"/>
</dbReference>
<feature type="domain" description="DUF7640" evidence="2">
    <location>
        <begin position="96"/>
        <end position="170"/>
    </location>
</feature>
<feature type="compositionally biased region" description="Low complexity" evidence="1">
    <location>
        <begin position="231"/>
        <end position="263"/>
    </location>
</feature>
<proteinExistence type="predicted"/>
<sequence>MNVNLAHDHSKAHFLRAAPKNDGAECSFVNAFKVHAGVDTGILECNVEETCIEDNTSTLGGRCFMLDKEEFVDMEIPHTASDSPFLTIPCSFINGTSAFKCVGQDACLGVNDFDAIGCGSCIGMFSCKEVAASVIGENSCNGFGACNKHEQSVGHNSCHGYYACGNTGTTRQNHVVVGDCLCNVRYSCSNNPPNNLNFNNCTTSSSAPTTSPSVSPSLSPTSSPNVPPSALPSVSPAASPSKWPSAGPSHSPSKSPSVNSTSPCFPRARQVKLQSLTGLPIQVFEVHAYSLGNNVAAGKVATQSSMYNGNSKHLAGNAVDGNENTFSHTAVTDKASWWEVDLGGMFPIESVKIVNRWCKSSSDPADCLGRLSHSALVLFDNEGKWVGTTLLGEMSGVHEFEHEFTSSAKYCTGA</sequence>
<dbReference type="PANTHER" id="PTHR45713:SF6">
    <property type="entry name" value="F5_8 TYPE C DOMAIN-CONTAINING PROTEIN"/>
    <property type="match status" value="1"/>
</dbReference>
<dbReference type="Pfam" id="PF22633">
    <property type="entry name" value="F5_F8_type_C_2"/>
    <property type="match status" value="1"/>
</dbReference>
<keyword evidence="4" id="KW-1185">Reference proteome</keyword>
<dbReference type="InterPro" id="IPR056057">
    <property type="entry name" value="DUF7640"/>
</dbReference>
<comment type="caution">
    <text evidence="3">The sequence shown here is derived from an EMBL/GenBank/DDBJ whole genome shotgun (WGS) entry which is preliminary data.</text>
</comment>
<protein>
    <recommendedName>
        <fullName evidence="2">DUF7640 domain-containing protein</fullName>
    </recommendedName>
</protein>
<dbReference type="AlphaFoldDB" id="A0ABD3R0L9"/>
<dbReference type="InterPro" id="IPR008979">
    <property type="entry name" value="Galactose-bd-like_sf"/>
</dbReference>
<organism evidence="3 4">
    <name type="scientific">Cyclotella cryptica</name>
    <dbReference type="NCBI Taxonomy" id="29204"/>
    <lineage>
        <taxon>Eukaryota</taxon>
        <taxon>Sar</taxon>
        <taxon>Stramenopiles</taxon>
        <taxon>Ochrophyta</taxon>
        <taxon>Bacillariophyta</taxon>
        <taxon>Coscinodiscophyceae</taxon>
        <taxon>Thalassiosirophycidae</taxon>
        <taxon>Stephanodiscales</taxon>
        <taxon>Stephanodiscaceae</taxon>
        <taxon>Cyclotella</taxon>
    </lineage>
</organism>
<dbReference type="Pfam" id="PF24646">
    <property type="entry name" value="DUF7640"/>
    <property type="match status" value="1"/>
</dbReference>
<dbReference type="SUPFAM" id="SSF49785">
    <property type="entry name" value="Galactose-binding domain-like"/>
    <property type="match status" value="1"/>
</dbReference>
<evidence type="ECO:0000313" key="4">
    <source>
        <dbReference type="Proteomes" id="UP001516023"/>
    </source>
</evidence>
<dbReference type="InterPro" id="IPR051941">
    <property type="entry name" value="BG_Antigen-Binding_Lectin"/>
</dbReference>
<feature type="compositionally biased region" description="Low complexity" evidence="1">
    <location>
        <begin position="209"/>
        <end position="224"/>
    </location>
</feature>
<evidence type="ECO:0000313" key="3">
    <source>
        <dbReference type="EMBL" id="KAL3805576.1"/>
    </source>
</evidence>
<dbReference type="Proteomes" id="UP001516023">
    <property type="component" value="Unassembled WGS sequence"/>
</dbReference>
<dbReference type="PANTHER" id="PTHR45713">
    <property type="entry name" value="FTP DOMAIN-CONTAINING PROTEIN"/>
    <property type="match status" value="1"/>
</dbReference>
<name>A0ABD3R0L9_9STRA</name>
<gene>
    <name evidence="3" type="ORF">HJC23_005820</name>
</gene>
<reference evidence="3 4" key="1">
    <citation type="journal article" date="2020" name="G3 (Bethesda)">
        <title>Improved Reference Genome for Cyclotella cryptica CCMP332, a Model for Cell Wall Morphogenesis, Salinity Adaptation, and Lipid Production in Diatoms (Bacillariophyta).</title>
        <authorList>
            <person name="Roberts W.R."/>
            <person name="Downey K.M."/>
            <person name="Ruck E.C."/>
            <person name="Traller J.C."/>
            <person name="Alverson A.J."/>
        </authorList>
    </citation>
    <scope>NUCLEOTIDE SEQUENCE [LARGE SCALE GENOMIC DNA]</scope>
    <source>
        <strain evidence="3 4">CCMP332</strain>
    </source>
</reference>
<evidence type="ECO:0000256" key="1">
    <source>
        <dbReference type="SAM" id="MobiDB-lite"/>
    </source>
</evidence>
<feature type="region of interest" description="Disordered" evidence="1">
    <location>
        <begin position="209"/>
        <end position="264"/>
    </location>
</feature>
<dbReference type="EMBL" id="JABMIG020000002">
    <property type="protein sequence ID" value="KAL3805576.1"/>
    <property type="molecule type" value="Genomic_DNA"/>
</dbReference>
<evidence type="ECO:0000259" key="2">
    <source>
        <dbReference type="Pfam" id="PF24646"/>
    </source>
</evidence>